<reference evidence="2 3" key="1">
    <citation type="submission" date="2022-10" db="EMBL/GenBank/DDBJ databases">
        <title>Chitinophaga nivalis PC15 sp. nov., isolated from Pyeongchang county, South Korea.</title>
        <authorList>
            <person name="Trinh H.N."/>
        </authorList>
    </citation>
    <scope>NUCLEOTIDE SEQUENCE [LARGE SCALE GENOMIC DNA]</scope>
    <source>
        <strain evidence="2 3">PC14</strain>
    </source>
</reference>
<proteinExistence type="predicted"/>
<protein>
    <submittedName>
        <fullName evidence="2">Uncharacterized protein</fullName>
    </submittedName>
</protein>
<dbReference type="RefSeq" id="WP_264729355.1">
    <property type="nucleotide sequence ID" value="NZ_JAPDNR010000001.1"/>
</dbReference>
<evidence type="ECO:0000313" key="3">
    <source>
        <dbReference type="Proteomes" id="UP001207742"/>
    </source>
</evidence>
<keyword evidence="1" id="KW-0732">Signal</keyword>
<feature type="signal peptide" evidence="1">
    <location>
        <begin position="1"/>
        <end position="28"/>
    </location>
</feature>
<organism evidence="2 3">
    <name type="scientific">Chitinophaga nivalis</name>
    <dbReference type="NCBI Taxonomy" id="2991709"/>
    <lineage>
        <taxon>Bacteria</taxon>
        <taxon>Pseudomonadati</taxon>
        <taxon>Bacteroidota</taxon>
        <taxon>Chitinophagia</taxon>
        <taxon>Chitinophagales</taxon>
        <taxon>Chitinophagaceae</taxon>
        <taxon>Chitinophaga</taxon>
    </lineage>
</organism>
<keyword evidence="3" id="KW-1185">Reference proteome</keyword>
<accession>A0ABT3IIQ5</accession>
<dbReference type="EMBL" id="JAPDNS010000001">
    <property type="protein sequence ID" value="MCW3483836.1"/>
    <property type="molecule type" value="Genomic_DNA"/>
</dbReference>
<dbReference type="Proteomes" id="UP001207742">
    <property type="component" value="Unassembled WGS sequence"/>
</dbReference>
<sequence>MKKTSPFFPERCLLTIACLGLFAMPVTAQTTREQAPGATKENGRAVIYGNADSAYVTKMYGSIKEYNAQYLMKQQSSHGHLVMFAGTGAAWVNEMVNYLEERRWQVDIGGSGGGKDFTRIALLGPCDGCEAKDRPRMVIRQQINPATRCTQNIVLTGNGLTMEHFFVAFWSMAATHIAEARTKGIFYHTLLSDKITLEWKPAGSEIRITSNPQVKVAGRN</sequence>
<name>A0ABT3IIQ5_9BACT</name>
<evidence type="ECO:0000313" key="2">
    <source>
        <dbReference type="EMBL" id="MCW3483836.1"/>
    </source>
</evidence>
<gene>
    <name evidence="2" type="ORF">OL497_08030</name>
</gene>
<feature type="chain" id="PRO_5046940348" evidence="1">
    <location>
        <begin position="29"/>
        <end position="220"/>
    </location>
</feature>
<evidence type="ECO:0000256" key="1">
    <source>
        <dbReference type="SAM" id="SignalP"/>
    </source>
</evidence>
<comment type="caution">
    <text evidence="2">The sequence shown here is derived from an EMBL/GenBank/DDBJ whole genome shotgun (WGS) entry which is preliminary data.</text>
</comment>